<dbReference type="InterPro" id="IPR000700">
    <property type="entry name" value="PAS-assoc_C"/>
</dbReference>
<feature type="domain" description="PAS" evidence="3">
    <location>
        <begin position="1135"/>
        <end position="1206"/>
    </location>
</feature>
<dbReference type="Gene3D" id="3.30.450.40">
    <property type="match status" value="1"/>
</dbReference>
<dbReference type="PANTHER" id="PTHR44757:SF2">
    <property type="entry name" value="BIOFILM ARCHITECTURE MAINTENANCE PROTEIN MBAA"/>
    <property type="match status" value="1"/>
</dbReference>
<dbReference type="PROSITE" id="PS50112">
    <property type="entry name" value="PAS"/>
    <property type="match status" value="4"/>
</dbReference>
<organism evidence="5 6">
    <name type="scientific">Methylomagnum ishizawai</name>
    <dbReference type="NCBI Taxonomy" id="1760988"/>
    <lineage>
        <taxon>Bacteria</taxon>
        <taxon>Pseudomonadati</taxon>
        <taxon>Pseudomonadota</taxon>
        <taxon>Gammaproteobacteria</taxon>
        <taxon>Methylococcales</taxon>
        <taxon>Methylococcaceae</taxon>
        <taxon>Methylomagnum</taxon>
    </lineage>
</organism>
<evidence type="ECO:0000259" key="4">
    <source>
        <dbReference type="PROSITE" id="PS50113"/>
    </source>
</evidence>
<feature type="chain" id="PRO_5012622076" evidence="2">
    <location>
        <begin position="28"/>
        <end position="1257"/>
    </location>
</feature>
<sequence length="1257" mass="139274">MRARTGLNLLALAVGSAGMALSHAAFAGTFTDAIALGWWWEGGSAAVLFAAVFWWHHRRKLGNSDGRLSPAAHPGQVQDETPDAKLRPRPWIPLGIFLGIATLIGVFGWAFYRHERLEYRAIQENQLAAIADFKRQQIEAWLGERRRAAMTWRKGSIFGEVVVQWLAGNGKDRSQERQIEKRLWTIKEFLGYTSVTLLDGEGRVRLRVGAEPALSPQFVELSRMAMASGQVQFSDLYRMVKGAGSEVNMDFIAPLSGLDSERPVAVLAFTTSANEFLFPLIQSWPLPSGSAETVLVRREAGSVLFLNALRHHRDAAFNLSFPLSNQALLAVRAVEGQQGIAAGQDYRGVPVLASITGIAGTPWRLIAKVDVGEIDAPARRDAAIVTGTCLALMLAAGTATALAWRRRRYALESAYQEERAKRAILSMRLDDLARDATDIILLTDGDGNIRDANQRAIDTYGQSHEALCGLSLLDLVPPELRAAAKAEWNKAVDQGQARFETLHRSWQGGDFPVEVNTRRIGYGDVLLMQSVIRDISERRRVEAEIRRLSELGRVLSRCNPCVLSQVGPDGFLGEICRLVVRHGGFAMACAYGGMGRNGESMLLAYFGNHPGALPVDQTHRGTIREVADEVRCARDGGPAWFPDARGLVFRLPWLGETPLTGFGCYAAVPIAGEPGLTGALLLFGGQPEPFSRHVEPFLERLAENTTRGLEFLAQREALRSSRDRLGAMLDNIDGVVWSLDPYSFDLVYTNPSIVRMTGYAAEVMLAQPGLWRDMLLPGDRVRLMDDLNQAQLTGTLGGDYQIMRLDGHRRWINIQGRMVFDANGRPQRLDGIVFDITERRLNEIANEAIQLISAVFLKHRQASEPYRQVAELLAQRLEFPMVCIDLYNPMTERMESLGCSIASDPVPQAVGESITATVSARGTSWYETDLARNGGDAGCEGLRQLGGRSFIAMPLWIGNEPLGGLLLADTAPRPDIGSWQIYLCLIASRLAMEMDRRRRTRGLDRQAQEFRQLLDSLFIYAGILTPEGMVIDINRTALETVGLRLEDVQGRPFEDTPWWSASEASQQRLREALAEAAQGRTVRYDTQIQYRPGDCATIDFGITPIFDAEGQVTYLVPSALDISERRRVQEESRRQGAWLRAGIDRVPIGLMIVDPRSGRLQKANQTLCQFLGYREEALLGMVWLDLLMPLDHETHRQGIASLLRGAVETYTAREHYRHGNGDALPFLVEIRYGRYADADLDALMATLVPSAMEGPPP</sequence>
<dbReference type="SUPFAM" id="SSF55785">
    <property type="entry name" value="PYP-like sensor domain (PAS domain)"/>
    <property type="match status" value="4"/>
</dbReference>
<keyword evidence="1" id="KW-0472">Membrane</keyword>
<reference evidence="5 6" key="1">
    <citation type="submission" date="2016-12" db="EMBL/GenBank/DDBJ databases">
        <authorList>
            <person name="Song W.-J."/>
            <person name="Kurnit D.M."/>
        </authorList>
    </citation>
    <scope>NUCLEOTIDE SEQUENCE [LARGE SCALE GENOMIC DNA]</scope>
    <source>
        <strain evidence="5 6">175</strain>
    </source>
</reference>
<feature type="domain" description="PAC" evidence="4">
    <location>
        <begin position="796"/>
        <end position="848"/>
    </location>
</feature>
<feature type="domain" description="PAC" evidence="4">
    <location>
        <begin position="1082"/>
        <end position="1134"/>
    </location>
</feature>
<dbReference type="STRING" id="1760988.SAMN02949497_0768"/>
<dbReference type="OrthoDB" id="9759607at2"/>
<name>A0A1Y6CT47_9GAMM</name>
<keyword evidence="1" id="KW-1133">Transmembrane helix</keyword>
<dbReference type="InterPro" id="IPR000014">
    <property type="entry name" value="PAS"/>
</dbReference>
<protein>
    <submittedName>
        <fullName evidence="5">PAS domain S-box-containing protein</fullName>
    </submittedName>
</protein>
<evidence type="ECO:0000259" key="3">
    <source>
        <dbReference type="PROSITE" id="PS50112"/>
    </source>
</evidence>
<feature type="domain" description="PAS" evidence="3">
    <location>
        <begin position="721"/>
        <end position="794"/>
    </location>
</feature>
<dbReference type="SMART" id="SM00086">
    <property type="entry name" value="PAC"/>
    <property type="match status" value="3"/>
</dbReference>
<feature type="signal peptide" evidence="2">
    <location>
        <begin position="1"/>
        <end position="27"/>
    </location>
</feature>
<dbReference type="PROSITE" id="PS50113">
    <property type="entry name" value="PAC"/>
    <property type="match status" value="2"/>
</dbReference>
<dbReference type="PANTHER" id="PTHR44757">
    <property type="entry name" value="DIGUANYLATE CYCLASE DGCP"/>
    <property type="match status" value="1"/>
</dbReference>
<dbReference type="EMBL" id="FXAM01000001">
    <property type="protein sequence ID" value="SMF93486.1"/>
    <property type="molecule type" value="Genomic_DNA"/>
</dbReference>
<dbReference type="SUPFAM" id="SSF55781">
    <property type="entry name" value="GAF domain-like"/>
    <property type="match status" value="2"/>
</dbReference>
<dbReference type="AlphaFoldDB" id="A0A1Y6CT47"/>
<dbReference type="InterPro" id="IPR029016">
    <property type="entry name" value="GAF-like_dom_sf"/>
</dbReference>
<dbReference type="InterPro" id="IPR035965">
    <property type="entry name" value="PAS-like_dom_sf"/>
</dbReference>
<gene>
    <name evidence="5" type="ORF">SAMN02949497_0768</name>
</gene>
<dbReference type="NCBIfam" id="TIGR00229">
    <property type="entry name" value="sensory_box"/>
    <property type="match status" value="4"/>
</dbReference>
<dbReference type="Gene3D" id="3.30.450.20">
    <property type="entry name" value="PAS domain"/>
    <property type="match status" value="4"/>
</dbReference>
<dbReference type="Pfam" id="PF08448">
    <property type="entry name" value="PAS_4"/>
    <property type="match status" value="2"/>
</dbReference>
<evidence type="ECO:0000313" key="6">
    <source>
        <dbReference type="Proteomes" id="UP000192923"/>
    </source>
</evidence>
<dbReference type="InterPro" id="IPR013655">
    <property type="entry name" value="PAS_fold_3"/>
</dbReference>
<feature type="domain" description="PAS" evidence="3">
    <location>
        <begin position="1006"/>
        <end position="1051"/>
    </location>
</feature>
<dbReference type="Pfam" id="PF08447">
    <property type="entry name" value="PAS_3"/>
    <property type="match status" value="1"/>
</dbReference>
<dbReference type="InterPro" id="IPR001610">
    <property type="entry name" value="PAC"/>
</dbReference>
<evidence type="ECO:0000256" key="1">
    <source>
        <dbReference type="SAM" id="Phobius"/>
    </source>
</evidence>
<dbReference type="Proteomes" id="UP000192923">
    <property type="component" value="Unassembled WGS sequence"/>
</dbReference>
<keyword evidence="6" id="KW-1185">Reference proteome</keyword>
<dbReference type="InterPro" id="IPR052155">
    <property type="entry name" value="Biofilm_reg_signaling"/>
</dbReference>
<accession>A0A1Y6CT47</accession>
<feature type="domain" description="PAS" evidence="3">
    <location>
        <begin position="425"/>
        <end position="495"/>
    </location>
</feature>
<feature type="transmembrane region" description="Helical" evidence="1">
    <location>
        <begin position="91"/>
        <end position="112"/>
    </location>
</feature>
<dbReference type="Pfam" id="PF13188">
    <property type="entry name" value="PAS_8"/>
    <property type="match status" value="1"/>
</dbReference>
<evidence type="ECO:0000313" key="5">
    <source>
        <dbReference type="EMBL" id="SMF93486.1"/>
    </source>
</evidence>
<dbReference type="SMART" id="SM00091">
    <property type="entry name" value="PAS"/>
    <property type="match status" value="4"/>
</dbReference>
<keyword evidence="2" id="KW-0732">Signal</keyword>
<feature type="transmembrane region" description="Helical" evidence="1">
    <location>
        <begin position="37"/>
        <end position="55"/>
    </location>
</feature>
<evidence type="ECO:0000256" key="2">
    <source>
        <dbReference type="SAM" id="SignalP"/>
    </source>
</evidence>
<dbReference type="RefSeq" id="WP_085210107.1">
    <property type="nucleotide sequence ID" value="NZ_FXAM01000001.1"/>
</dbReference>
<keyword evidence="1" id="KW-0812">Transmembrane</keyword>
<dbReference type="InterPro" id="IPR013656">
    <property type="entry name" value="PAS_4"/>
</dbReference>
<proteinExistence type="predicted"/>
<dbReference type="CDD" id="cd00130">
    <property type="entry name" value="PAS"/>
    <property type="match status" value="4"/>
</dbReference>